<comment type="caution">
    <text evidence="11">The sequence shown here is derived from an EMBL/GenBank/DDBJ whole genome shotgun (WGS) entry which is preliminary data.</text>
</comment>
<dbReference type="SUPFAM" id="SSF46785">
    <property type="entry name" value="Winged helix' DNA-binding domain"/>
    <property type="match status" value="1"/>
</dbReference>
<dbReference type="PANTHER" id="PTHR33202">
    <property type="entry name" value="ZINC UPTAKE REGULATION PROTEIN"/>
    <property type="match status" value="1"/>
</dbReference>
<evidence type="ECO:0000256" key="4">
    <source>
        <dbReference type="ARBA" id="ARBA00022491"/>
    </source>
</evidence>
<evidence type="ECO:0000256" key="2">
    <source>
        <dbReference type="ARBA" id="ARBA00007957"/>
    </source>
</evidence>
<reference evidence="12" key="1">
    <citation type="journal article" date="2019" name="Int. J. Syst. Evol. Microbiol.">
        <title>The Global Catalogue of Microorganisms (GCM) 10K type strain sequencing project: providing services to taxonomists for standard genome sequencing and annotation.</title>
        <authorList>
            <consortium name="The Broad Institute Genomics Platform"/>
            <consortium name="The Broad Institute Genome Sequencing Center for Infectious Disease"/>
            <person name="Wu L."/>
            <person name="Ma J."/>
        </authorList>
    </citation>
    <scope>NUCLEOTIDE SEQUENCE [LARGE SCALE GENOMIC DNA]</scope>
    <source>
        <strain evidence="12">JCM 16548</strain>
    </source>
</reference>
<dbReference type="Gene3D" id="1.10.10.10">
    <property type="entry name" value="Winged helix-like DNA-binding domain superfamily/Winged helix DNA-binding domain"/>
    <property type="match status" value="1"/>
</dbReference>
<dbReference type="Proteomes" id="UP001500051">
    <property type="component" value="Unassembled WGS sequence"/>
</dbReference>
<dbReference type="Gene3D" id="3.30.1490.190">
    <property type="match status" value="1"/>
</dbReference>
<keyword evidence="3" id="KW-0963">Cytoplasm</keyword>
<dbReference type="InterPro" id="IPR036390">
    <property type="entry name" value="WH_DNA-bd_sf"/>
</dbReference>
<evidence type="ECO:0000256" key="3">
    <source>
        <dbReference type="ARBA" id="ARBA00022490"/>
    </source>
</evidence>
<keyword evidence="9" id="KW-0238">DNA-binding</keyword>
<dbReference type="InterPro" id="IPR002481">
    <property type="entry name" value="FUR"/>
</dbReference>
<dbReference type="RefSeq" id="WP_344813216.1">
    <property type="nucleotide sequence ID" value="NZ_BAAAYX010000013.1"/>
</dbReference>
<dbReference type="CDD" id="cd07153">
    <property type="entry name" value="Fur_like"/>
    <property type="match status" value="1"/>
</dbReference>
<evidence type="ECO:0000256" key="9">
    <source>
        <dbReference type="ARBA" id="ARBA00023125"/>
    </source>
</evidence>
<keyword evidence="6" id="KW-0862">Zinc</keyword>
<protein>
    <submittedName>
        <fullName evidence="11">Fur family transcriptional regulator FurA3</fullName>
    </submittedName>
</protein>
<dbReference type="PANTHER" id="PTHR33202:SF18">
    <property type="entry name" value="TRANSCRIPTIONAL REGULATOR FURA"/>
    <property type="match status" value="1"/>
</dbReference>
<keyword evidence="10" id="KW-0804">Transcription</keyword>
<evidence type="ECO:0000256" key="5">
    <source>
        <dbReference type="ARBA" id="ARBA00022723"/>
    </source>
</evidence>
<dbReference type="InterPro" id="IPR036388">
    <property type="entry name" value="WH-like_DNA-bd_sf"/>
</dbReference>
<keyword evidence="7" id="KW-0408">Iron</keyword>
<organism evidence="11 12">
    <name type="scientific">Microlunatus aurantiacus</name>
    <dbReference type="NCBI Taxonomy" id="446786"/>
    <lineage>
        <taxon>Bacteria</taxon>
        <taxon>Bacillati</taxon>
        <taxon>Actinomycetota</taxon>
        <taxon>Actinomycetes</taxon>
        <taxon>Propionibacteriales</taxon>
        <taxon>Propionibacteriaceae</taxon>
        <taxon>Microlunatus</taxon>
    </lineage>
</organism>
<keyword evidence="5" id="KW-0479">Metal-binding</keyword>
<name>A0ABP7DVK4_9ACTN</name>
<evidence type="ECO:0000256" key="7">
    <source>
        <dbReference type="ARBA" id="ARBA00023004"/>
    </source>
</evidence>
<accession>A0ABP7DVK4</accession>
<evidence type="ECO:0000256" key="10">
    <source>
        <dbReference type="ARBA" id="ARBA00023163"/>
    </source>
</evidence>
<dbReference type="InterPro" id="IPR043135">
    <property type="entry name" value="Fur_C"/>
</dbReference>
<comment type="similarity">
    <text evidence="2">Belongs to the Fur family.</text>
</comment>
<proteinExistence type="inferred from homology"/>
<keyword evidence="8" id="KW-0805">Transcription regulation</keyword>
<keyword evidence="4" id="KW-0678">Repressor</keyword>
<evidence type="ECO:0000313" key="12">
    <source>
        <dbReference type="Proteomes" id="UP001500051"/>
    </source>
</evidence>
<sequence>MTTAVQALSWAERLRAVGLRVTQSRLAVLDVVDADPHLSAEQVAERVRTGIGAVSTQAIYDALNTLTEHRILRRFEPAGSAMKFEVATGDNHHHLVCRTCGSVHDVPCAVGAMPCAVPEDTHGFLVEEAEVTYWGTCPTCAQARSTT</sequence>
<dbReference type="EMBL" id="BAAAYX010000013">
    <property type="protein sequence ID" value="GAA3709840.1"/>
    <property type="molecule type" value="Genomic_DNA"/>
</dbReference>
<gene>
    <name evidence="11" type="primary">furA3</name>
    <name evidence="11" type="ORF">GCM10022204_30190</name>
</gene>
<evidence type="ECO:0000313" key="11">
    <source>
        <dbReference type="EMBL" id="GAA3709840.1"/>
    </source>
</evidence>
<evidence type="ECO:0000256" key="8">
    <source>
        <dbReference type="ARBA" id="ARBA00023015"/>
    </source>
</evidence>
<evidence type="ECO:0000256" key="1">
    <source>
        <dbReference type="ARBA" id="ARBA00004496"/>
    </source>
</evidence>
<dbReference type="Pfam" id="PF01475">
    <property type="entry name" value="FUR"/>
    <property type="match status" value="1"/>
</dbReference>
<keyword evidence="12" id="KW-1185">Reference proteome</keyword>
<comment type="subcellular location">
    <subcellularLocation>
        <location evidence="1">Cytoplasm</location>
    </subcellularLocation>
</comment>
<evidence type="ECO:0000256" key="6">
    <source>
        <dbReference type="ARBA" id="ARBA00022833"/>
    </source>
</evidence>